<dbReference type="EMBL" id="JAAAXW010000028">
    <property type="protein sequence ID" value="KAF9548562.1"/>
    <property type="molecule type" value="Genomic_DNA"/>
</dbReference>
<dbReference type="PANTHER" id="PTHR46651:SF1">
    <property type="entry name" value="SMALL MUTS RELATED FAMILY PROTEIN"/>
    <property type="match status" value="1"/>
</dbReference>
<feature type="compositionally biased region" description="Low complexity" evidence="5">
    <location>
        <begin position="119"/>
        <end position="132"/>
    </location>
</feature>
<sequence length="649" mass="71175">MATWLSNYLGSLGLGMDFEPYITGVLYDQNLSEEDKSATIYECLEESCDLKNMNLQDAVAELFAQYSQGGLFWLEAPLYAYPSSALDIQYPTTSTTTTASGGSSRPIAIVRPAEDFESSESSASTTGGQASQVGPEGWARIDDDEDSSAQVPITVSGQFNGAPRDALDPFDDDEFNPFAPPSASDAEVINEARNISYPPPIFYSTEGDPTDDETTSQLDLDQDMSPLEMLQLIIGDLSPEKIEMAFSKSAYDFENTLELLMAEKTKQPAPPVPVPMGDIRSTLTCRHFLQGNCFRRDCWFSHDLDSMICKFWLKGQCLKGDTCEFNHHLETSRSFDPPAPVPKQLPPVMDDFDFPSLAASTSTKSKASAWGRKSNGSKVSQKASKASKDTNNKAKNGTNGALGDEDTVDELATALDDKVKVTSPPLLSRPLVSYSATAAAAASRPLTPMQNSATQSKSVAEERRSFALLKAPDTLPWLESGSPLQETYLKARAQAIEYAKARNNCFEMAKAAYNRNDGKGAAKYSTQGREYNDLMMATHREASREIFESRNGGVVKSVTQGETWIDLHGLHVDESLAFLDEFMEKLEKEVYTGTVYIVTGTGNHSANLRAKLKPAIIDWLESWGYNWREMTMDKVHGGLLAVQVIKGKA</sequence>
<dbReference type="GO" id="GO:0008270">
    <property type="term" value="F:zinc ion binding"/>
    <property type="evidence" value="ECO:0007669"/>
    <property type="project" value="UniProtKB-KW"/>
</dbReference>
<dbReference type="Gene3D" id="3.30.1370.110">
    <property type="match status" value="1"/>
</dbReference>
<dbReference type="SMART" id="SM00463">
    <property type="entry name" value="SMR"/>
    <property type="match status" value="1"/>
</dbReference>
<dbReference type="InterPro" id="IPR053242">
    <property type="entry name" value="PAM2-like_domain"/>
</dbReference>
<dbReference type="InterPro" id="IPR036855">
    <property type="entry name" value="Znf_CCCH_sf"/>
</dbReference>
<name>A0A9P6FEH3_9FUNG</name>
<protein>
    <submittedName>
        <fullName evidence="8">Uncharacterized protein</fullName>
    </submittedName>
</protein>
<dbReference type="AlphaFoldDB" id="A0A9P6FEH3"/>
<keyword evidence="2 4" id="KW-0863">Zinc-finger</keyword>
<dbReference type="InterPro" id="IPR002625">
    <property type="entry name" value="Smr_dom"/>
</dbReference>
<keyword evidence="9" id="KW-1185">Reference proteome</keyword>
<feature type="region of interest" description="Disordered" evidence="5">
    <location>
        <begin position="365"/>
        <end position="405"/>
    </location>
</feature>
<dbReference type="PANTHER" id="PTHR46651">
    <property type="entry name" value="POLYADENYLATE-BINDING PROTEIN-INTERACTING PROTEIN 7"/>
    <property type="match status" value="1"/>
</dbReference>
<dbReference type="PROSITE" id="PS50103">
    <property type="entry name" value="ZF_C3H1"/>
    <property type="match status" value="1"/>
</dbReference>
<dbReference type="SMART" id="SM00356">
    <property type="entry name" value="ZnF_C3H1"/>
    <property type="match status" value="2"/>
</dbReference>
<dbReference type="SUPFAM" id="SSF160443">
    <property type="entry name" value="SMR domain-like"/>
    <property type="match status" value="1"/>
</dbReference>
<evidence type="ECO:0000259" key="6">
    <source>
        <dbReference type="PROSITE" id="PS50103"/>
    </source>
</evidence>
<gene>
    <name evidence="8" type="ORF">EC957_006116</name>
</gene>
<feature type="compositionally biased region" description="Polar residues" evidence="5">
    <location>
        <begin position="148"/>
        <end position="159"/>
    </location>
</feature>
<evidence type="ECO:0000256" key="4">
    <source>
        <dbReference type="PROSITE-ProRule" id="PRU00723"/>
    </source>
</evidence>
<dbReference type="PROSITE" id="PS50828">
    <property type="entry name" value="SMR"/>
    <property type="match status" value="1"/>
</dbReference>
<dbReference type="InterPro" id="IPR000571">
    <property type="entry name" value="Znf_CCCH"/>
</dbReference>
<evidence type="ECO:0000313" key="9">
    <source>
        <dbReference type="Proteomes" id="UP000723463"/>
    </source>
</evidence>
<evidence type="ECO:0000259" key="7">
    <source>
        <dbReference type="PROSITE" id="PS50828"/>
    </source>
</evidence>
<dbReference type="Proteomes" id="UP000723463">
    <property type="component" value="Unassembled WGS sequence"/>
</dbReference>
<dbReference type="Gene3D" id="3.30.1370.210">
    <property type="match status" value="1"/>
</dbReference>
<feature type="region of interest" description="Disordered" evidence="5">
    <location>
        <begin position="114"/>
        <end position="185"/>
    </location>
</feature>
<organism evidence="8 9">
    <name type="scientific">Mortierella hygrophila</name>
    <dbReference type="NCBI Taxonomy" id="979708"/>
    <lineage>
        <taxon>Eukaryota</taxon>
        <taxon>Fungi</taxon>
        <taxon>Fungi incertae sedis</taxon>
        <taxon>Mucoromycota</taxon>
        <taxon>Mortierellomycotina</taxon>
        <taxon>Mortierellomycetes</taxon>
        <taxon>Mortierellales</taxon>
        <taxon>Mortierellaceae</taxon>
        <taxon>Mortierella</taxon>
    </lineage>
</organism>
<feature type="domain" description="C3H1-type" evidence="6">
    <location>
        <begin position="303"/>
        <end position="330"/>
    </location>
</feature>
<evidence type="ECO:0000256" key="5">
    <source>
        <dbReference type="SAM" id="MobiDB-lite"/>
    </source>
</evidence>
<comment type="caution">
    <text evidence="8">The sequence shown here is derived from an EMBL/GenBank/DDBJ whole genome shotgun (WGS) entry which is preliminary data.</text>
</comment>
<dbReference type="Pfam" id="PF08590">
    <property type="entry name" value="DUF1771"/>
    <property type="match status" value="1"/>
</dbReference>
<dbReference type="SMART" id="SM01162">
    <property type="entry name" value="DUF1771"/>
    <property type="match status" value="1"/>
</dbReference>
<keyword evidence="1 4" id="KW-0479">Metal-binding</keyword>
<accession>A0A9P6FEH3</accession>
<dbReference type="Pfam" id="PF01713">
    <property type="entry name" value="Smr"/>
    <property type="match status" value="1"/>
</dbReference>
<evidence type="ECO:0000256" key="3">
    <source>
        <dbReference type="ARBA" id="ARBA00022833"/>
    </source>
</evidence>
<feature type="zinc finger region" description="C3H1-type" evidence="4">
    <location>
        <begin position="303"/>
        <end position="330"/>
    </location>
</feature>
<feature type="region of interest" description="Disordered" evidence="5">
    <location>
        <begin position="197"/>
        <end position="216"/>
    </location>
</feature>
<feature type="domain" description="Smr" evidence="7">
    <location>
        <begin position="565"/>
        <end position="645"/>
    </location>
</feature>
<evidence type="ECO:0000313" key="8">
    <source>
        <dbReference type="EMBL" id="KAF9548562.1"/>
    </source>
</evidence>
<dbReference type="InterPro" id="IPR013899">
    <property type="entry name" value="DUF1771"/>
</dbReference>
<evidence type="ECO:0000256" key="1">
    <source>
        <dbReference type="ARBA" id="ARBA00022723"/>
    </source>
</evidence>
<reference evidence="8" key="1">
    <citation type="journal article" date="2020" name="Fungal Divers.">
        <title>Resolving the Mortierellaceae phylogeny through synthesis of multi-gene phylogenetics and phylogenomics.</title>
        <authorList>
            <person name="Vandepol N."/>
            <person name="Liber J."/>
            <person name="Desiro A."/>
            <person name="Na H."/>
            <person name="Kennedy M."/>
            <person name="Barry K."/>
            <person name="Grigoriev I.V."/>
            <person name="Miller A.N."/>
            <person name="O'Donnell K."/>
            <person name="Stajich J.E."/>
            <person name="Bonito G."/>
        </authorList>
    </citation>
    <scope>NUCLEOTIDE SEQUENCE</scope>
    <source>
        <strain evidence="8">NRRL 2591</strain>
    </source>
</reference>
<keyword evidence="3 4" id="KW-0862">Zinc</keyword>
<evidence type="ECO:0000256" key="2">
    <source>
        <dbReference type="ARBA" id="ARBA00022771"/>
    </source>
</evidence>
<dbReference type="SUPFAM" id="SSF90229">
    <property type="entry name" value="CCCH zinc finger"/>
    <property type="match status" value="1"/>
</dbReference>
<dbReference type="InterPro" id="IPR036063">
    <property type="entry name" value="Smr_dom_sf"/>
</dbReference>
<proteinExistence type="predicted"/>